<dbReference type="InterPro" id="IPR005644">
    <property type="entry name" value="NolW-like"/>
</dbReference>
<name>A0A1B2F6K0_PSEPU</name>
<dbReference type="GO" id="GO:0009279">
    <property type="term" value="C:cell outer membrane"/>
    <property type="evidence" value="ECO:0007669"/>
    <property type="project" value="UniProtKB-SubCell"/>
</dbReference>
<gene>
    <name evidence="6" type="ORF">IEC33019_2268</name>
</gene>
<dbReference type="Pfam" id="PF03958">
    <property type="entry name" value="Secretin_N"/>
    <property type="match status" value="1"/>
</dbReference>
<evidence type="ECO:0000313" key="6">
    <source>
        <dbReference type="EMBL" id="ANY87821.1"/>
    </source>
</evidence>
<dbReference type="AlphaFoldDB" id="A0A1B2F6K0"/>
<feature type="domain" description="Type II/III secretion system secretin-like" evidence="4">
    <location>
        <begin position="139"/>
        <end position="241"/>
    </location>
</feature>
<evidence type="ECO:0000256" key="1">
    <source>
        <dbReference type="ARBA" id="ARBA00022729"/>
    </source>
</evidence>
<dbReference type="EMBL" id="CP016634">
    <property type="protein sequence ID" value="ANY87821.1"/>
    <property type="molecule type" value="Genomic_DNA"/>
</dbReference>
<sequence>MIQNQQMRDKFAIMIIPPAEIMDMPLRPFIASLLLVASLTAQAATEVLPLQHRTSAELLPTAQSFLGKDGTVSAFENKLIVNASPERVDDLRALLQQLDTAPKRLLISVDNDDSNFQDNRGNARIIHYGTSNRDGGMQQIQASEGQPALIQVGQSIPITSTSTDGYGRIQSDTEYRNVTQGFYVTPSLSGDTVRLQISTNNDRMSLERQDVVKVQSTDTTVTGKLGEWITLAGFNQQSQADRGASRYTYSTQRGENMTLRVKVDLLD</sequence>
<dbReference type="InterPro" id="IPR038591">
    <property type="entry name" value="NolW-like_sf"/>
</dbReference>
<keyword evidence="1" id="KW-0732">Signal</keyword>
<accession>A0A1B2F6K0</accession>
<evidence type="ECO:0000256" key="3">
    <source>
        <dbReference type="RuleBase" id="RU004004"/>
    </source>
</evidence>
<dbReference type="Gene3D" id="3.30.1370.120">
    <property type="match status" value="1"/>
</dbReference>
<dbReference type="InterPro" id="IPR004846">
    <property type="entry name" value="T2SS/T3SS_dom"/>
</dbReference>
<organism evidence="6">
    <name type="scientific">Pseudomonas putida</name>
    <name type="common">Arthrobacter siderocapsulatus</name>
    <dbReference type="NCBI Taxonomy" id="303"/>
    <lineage>
        <taxon>Bacteria</taxon>
        <taxon>Pseudomonadati</taxon>
        <taxon>Pseudomonadota</taxon>
        <taxon>Gammaproteobacteria</taxon>
        <taxon>Pseudomonadales</taxon>
        <taxon>Pseudomonadaceae</taxon>
        <taxon>Pseudomonas</taxon>
    </lineage>
</organism>
<reference evidence="6" key="1">
    <citation type="submission" date="2016-07" db="EMBL/GenBank/DDBJ databases">
        <title>New class B carbapenemase carried by novel plasmid in Pseudomonas putida enviromental strain in eastern Amazonia.</title>
        <authorList>
            <person name="Souza C.O."/>
            <person name="Lima K.V."/>
            <person name="Brasiliense D.M."/>
            <person name="Perez-Chaparro P.J."/>
            <person name="Mamizuka E.M."/>
            <person name="Lima M.O."/>
            <person name="Lima L.N."/>
            <person name="McCulloch J.A."/>
        </authorList>
    </citation>
    <scope>NUCLEOTIDE SEQUENCE [LARGE SCALE GENOMIC DNA]</scope>
    <source>
        <strain evidence="6">IEC33019</strain>
    </source>
</reference>
<feature type="domain" description="NolW-like" evidence="5">
    <location>
        <begin position="45"/>
        <end position="103"/>
    </location>
</feature>
<evidence type="ECO:0000259" key="4">
    <source>
        <dbReference type="Pfam" id="PF00263"/>
    </source>
</evidence>
<evidence type="ECO:0000259" key="5">
    <source>
        <dbReference type="Pfam" id="PF03958"/>
    </source>
</evidence>
<evidence type="ECO:0000256" key="2">
    <source>
        <dbReference type="RuleBase" id="RU004003"/>
    </source>
</evidence>
<comment type="similarity">
    <text evidence="2">Belongs to the bacterial secretin family.</text>
</comment>
<keyword evidence="3" id="KW-0813">Transport</keyword>
<proteinExistence type="inferred from homology"/>
<dbReference type="GO" id="GO:0009306">
    <property type="term" value="P:protein secretion"/>
    <property type="evidence" value="ECO:0007669"/>
    <property type="project" value="InterPro"/>
</dbReference>
<protein>
    <submittedName>
        <fullName evidence="6">Bacterial type II/III secretion system short domain protein</fullName>
    </submittedName>
</protein>
<comment type="subcellular location">
    <subcellularLocation>
        <location evidence="3">Cell outer membrane</location>
    </subcellularLocation>
</comment>
<dbReference type="Pfam" id="PF00263">
    <property type="entry name" value="Secretin"/>
    <property type="match status" value="1"/>
</dbReference>